<sequence>MMTNFENFESKCSNSNEIKEDRVLDLRGYQCPMTFVYAKVALEEMESNSILKVILDFRSAFTNVPQSIMKQELGEVLSEFELNNEKTIWIKKT</sequence>
<proteinExistence type="predicted"/>
<keyword evidence="2" id="KW-1185">Reference proteome</keyword>
<name>A0A5B9DEX9_9ARCH</name>
<organism evidence="1 2">
    <name type="scientific">Promethearchaeum syntrophicum</name>
    <dbReference type="NCBI Taxonomy" id="2594042"/>
    <lineage>
        <taxon>Archaea</taxon>
        <taxon>Promethearchaeati</taxon>
        <taxon>Promethearchaeota</taxon>
        <taxon>Promethearchaeia</taxon>
        <taxon>Promethearchaeales</taxon>
        <taxon>Promethearchaeaceae</taxon>
        <taxon>Promethearchaeum</taxon>
    </lineage>
</organism>
<evidence type="ECO:0000313" key="2">
    <source>
        <dbReference type="Proteomes" id="UP000321408"/>
    </source>
</evidence>
<dbReference type="PANTHER" id="PTHR33279">
    <property type="entry name" value="SULFUR CARRIER PROTEIN YEDF-RELATED"/>
    <property type="match status" value="1"/>
</dbReference>
<dbReference type="KEGG" id="psyt:DSAG12_03666"/>
<dbReference type="InterPro" id="IPR001455">
    <property type="entry name" value="TusA-like"/>
</dbReference>
<dbReference type="Proteomes" id="UP000321408">
    <property type="component" value="Chromosome"/>
</dbReference>
<dbReference type="AlphaFoldDB" id="A0A5B9DEX9"/>
<dbReference type="SUPFAM" id="SSF64307">
    <property type="entry name" value="SirA-like"/>
    <property type="match status" value="1"/>
</dbReference>
<dbReference type="CDD" id="cd00291">
    <property type="entry name" value="SirA_YedF_YeeD"/>
    <property type="match status" value="1"/>
</dbReference>
<dbReference type="PANTHER" id="PTHR33279:SF19">
    <property type="entry name" value="SSL1707 PROTEIN"/>
    <property type="match status" value="1"/>
</dbReference>
<gene>
    <name evidence="1" type="ORF">DSAG12_03666</name>
</gene>
<dbReference type="PROSITE" id="PS01148">
    <property type="entry name" value="UPF0033"/>
    <property type="match status" value="1"/>
</dbReference>
<dbReference type="Pfam" id="PF01206">
    <property type="entry name" value="TusA"/>
    <property type="match status" value="1"/>
</dbReference>
<dbReference type="Gene3D" id="3.30.110.40">
    <property type="entry name" value="TusA-like domain"/>
    <property type="match status" value="1"/>
</dbReference>
<protein>
    <submittedName>
        <fullName evidence="1">Sulfurtransferase TusA family protein</fullName>
    </submittedName>
</protein>
<reference evidence="1 2" key="1">
    <citation type="journal article" date="2020" name="Nature">
        <title>Isolation of an archaeon at the prokaryote-eukaryote interface.</title>
        <authorList>
            <person name="Imachi H."/>
            <person name="Nobu M.K."/>
            <person name="Nakahara N."/>
            <person name="Morono Y."/>
            <person name="Ogawara M."/>
            <person name="Takaki Y."/>
            <person name="Takano Y."/>
            <person name="Uematsu K."/>
            <person name="Ikuta T."/>
            <person name="Ito M."/>
            <person name="Matsui Y."/>
            <person name="Miyazaki M."/>
            <person name="Murata K."/>
            <person name="Saito Y."/>
            <person name="Sakai S."/>
            <person name="Song C."/>
            <person name="Tasumi E."/>
            <person name="Yamanaka Y."/>
            <person name="Yamaguchi T."/>
            <person name="Kamagata Y."/>
            <person name="Tamaki H."/>
            <person name="Takai K."/>
        </authorList>
    </citation>
    <scope>NUCLEOTIDE SEQUENCE [LARGE SCALE GENOMIC DNA]</scope>
    <source>
        <strain evidence="1 2">MK-D1</strain>
    </source>
</reference>
<accession>A0A5B9DEX9</accession>
<evidence type="ECO:0000313" key="1">
    <source>
        <dbReference type="EMBL" id="QEE17828.2"/>
    </source>
</evidence>
<dbReference type="InterPro" id="IPR036868">
    <property type="entry name" value="TusA-like_sf"/>
</dbReference>
<reference evidence="1 2" key="2">
    <citation type="journal article" date="2024" name="Int. J. Syst. Evol. Microbiol.">
        <title>Promethearchaeum syntrophicum gen. nov., sp. nov., an anaerobic, obligately syntrophic archaeon, the first isolate of the lineage 'Asgard' archaea, and proposal of the new archaeal phylum Promethearchaeota phyl. nov. and kingdom Promethearchaeati regn. nov.</title>
        <authorList>
            <person name="Imachi H."/>
            <person name="Nobu M.K."/>
            <person name="Kato S."/>
            <person name="Takaki Y."/>
            <person name="Miyazaki M."/>
            <person name="Miyata M."/>
            <person name="Ogawara M."/>
            <person name="Saito Y."/>
            <person name="Sakai S."/>
            <person name="Tahara Y.O."/>
            <person name="Takano Y."/>
            <person name="Tasumi E."/>
            <person name="Uematsu K."/>
            <person name="Yoshimura T."/>
            <person name="Itoh T."/>
            <person name="Ohkuma M."/>
            <person name="Takai K."/>
        </authorList>
    </citation>
    <scope>NUCLEOTIDE SEQUENCE [LARGE SCALE GENOMIC DNA]</scope>
    <source>
        <strain evidence="1 2">MK-D1</strain>
    </source>
</reference>
<dbReference type="EMBL" id="CP042905">
    <property type="protein sequence ID" value="QEE17828.2"/>
    <property type="molecule type" value="Genomic_DNA"/>
</dbReference>